<feature type="coiled-coil region" evidence="1">
    <location>
        <begin position="390"/>
        <end position="424"/>
    </location>
</feature>
<name>A0A4R2ILB0_9PSEU</name>
<proteinExistence type="predicted"/>
<feature type="transmembrane region" description="Helical" evidence="2">
    <location>
        <begin position="332"/>
        <end position="355"/>
    </location>
</feature>
<evidence type="ECO:0000256" key="2">
    <source>
        <dbReference type="SAM" id="Phobius"/>
    </source>
</evidence>
<accession>A0A4R2ILB0</accession>
<keyword evidence="2" id="KW-0812">Transmembrane</keyword>
<keyword evidence="1" id="KW-0175">Coiled coil</keyword>
<evidence type="ECO:0008006" key="5">
    <source>
        <dbReference type="Google" id="ProtNLM"/>
    </source>
</evidence>
<dbReference type="EMBL" id="SLWS01000023">
    <property type="protein sequence ID" value="TCO44689.1"/>
    <property type="molecule type" value="Genomic_DNA"/>
</dbReference>
<protein>
    <recommendedName>
        <fullName evidence="5">Protein kinase domain-containing protein</fullName>
    </recommendedName>
</protein>
<evidence type="ECO:0000256" key="1">
    <source>
        <dbReference type="SAM" id="Coils"/>
    </source>
</evidence>
<dbReference type="InterPro" id="IPR011009">
    <property type="entry name" value="Kinase-like_dom_sf"/>
</dbReference>
<dbReference type="OrthoDB" id="9795390at2"/>
<reference evidence="3 4" key="1">
    <citation type="submission" date="2019-03" db="EMBL/GenBank/DDBJ databases">
        <title>Genomic Encyclopedia of Type Strains, Phase IV (KMG-IV): sequencing the most valuable type-strain genomes for metagenomic binning, comparative biology and taxonomic classification.</title>
        <authorList>
            <person name="Goeker M."/>
        </authorList>
    </citation>
    <scope>NUCLEOTIDE SEQUENCE [LARGE SCALE GENOMIC DNA]</scope>
    <source>
        <strain evidence="3 4">DSM 45934</strain>
    </source>
</reference>
<dbReference type="Proteomes" id="UP000295680">
    <property type="component" value="Unassembled WGS sequence"/>
</dbReference>
<feature type="coiled-coil region" evidence="1">
    <location>
        <begin position="591"/>
        <end position="618"/>
    </location>
</feature>
<dbReference type="AlphaFoldDB" id="A0A4R2ILB0"/>
<dbReference type="SUPFAM" id="SSF56112">
    <property type="entry name" value="Protein kinase-like (PK-like)"/>
    <property type="match status" value="1"/>
</dbReference>
<keyword evidence="2" id="KW-0472">Membrane</keyword>
<sequence length="692" mass="76721">MTVQRFPSPAMYVDALQNTSICLGDPDLKGASPRLDKLGRPRAISGAFASVFALRTAAGKRYALKCFTRDVPDQDIRYAAISSHLAGLSCPWQVGFDYLDPGILVDGTWYPVVKMEWVDAVGLTQWIDAHLHDSVALAGLAGRFVTLVQELSAANIGHGDFQHGNLLVTADGSLRLVDYDGMYVPALAGMRASEQGHRNYQLPTRSDTDFGPTVDRFSSWVVYLSLVSLALDPSLWRLLREDGAEHLLLAGEDFDNPAASFRFSTLLSHPRDEIRALAAQVHDQLTKPDRNPPALTAVIIDQPSRSGLPSWLVDHVTPSVVPAPRRFAQPAAAFRAVGWTSITLAAVVLVLGVAGLVAGEFAVVGMFMSLTSLAGSGAVAYRQRPEIGPASTVRKKRAALESELAAATKRVSQLGTELKRTDQENEEFSSKYAQRRRDLKKHYDQELLSLQNSARQQLKEINSQMGRTTSEQATEARARLAKIREYHKVTYLASFRVSDANLPGIGPFVANRLREAGIVSAADVLSVRYEVNRQYNTRTPWFRLRSGAVVRVQGFDEAKAKILLAWCRKHMKSAVQTQPRTLSKEVENELANRYSERRLELHAEREKINQEIAVKQAEVTSSLNSARAALDADLTRFNVAIANVRTQRTMILQQANSHVLELQRRLQMISMDADAHQEITYLRFLRFALLGK</sequence>
<comment type="caution">
    <text evidence="3">The sequence shown here is derived from an EMBL/GenBank/DDBJ whole genome shotgun (WGS) entry which is preliminary data.</text>
</comment>
<organism evidence="3 4">
    <name type="scientific">Actinocrispum wychmicini</name>
    <dbReference type="NCBI Taxonomy" id="1213861"/>
    <lineage>
        <taxon>Bacteria</taxon>
        <taxon>Bacillati</taxon>
        <taxon>Actinomycetota</taxon>
        <taxon>Actinomycetes</taxon>
        <taxon>Pseudonocardiales</taxon>
        <taxon>Pseudonocardiaceae</taxon>
        <taxon>Actinocrispum</taxon>
    </lineage>
</organism>
<dbReference type="RefSeq" id="WP_132126331.1">
    <property type="nucleotide sequence ID" value="NZ_SLWS01000023.1"/>
</dbReference>
<keyword evidence="2" id="KW-1133">Transmembrane helix</keyword>
<evidence type="ECO:0000313" key="3">
    <source>
        <dbReference type="EMBL" id="TCO44689.1"/>
    </source>
</evidence>
<evidence type="ECO:0000313" key="4">
    <source>
        <dbReference type="Proteomes" id="UP000295680"/>
    </source>
</evidence>
<keyword evidence="4" id="KW-1185">Reference proteome</keyword>
<gene>
    <name evidence="3" type="ORF">EV192_12310</name>
</gene>